<dbReference type="EMBL" id="FOKY01000001">
    <property type="protein sequence ID" value="SFB67984.1"/>
    <property type="molecule type" value="Genomic_DNA"/>
</dbReference>
<sequence length="248" mass="26899">MAGHSKWANIKHRKGAQDAKRSNLFSKLAKDIIIAAKNGSDPGLNIRLRAAIDKARSANMPKDNIERALKRGSGELDGVNYESFVYEGYGPGGVAVLVNVTTDNKNRAAADVRNVFSKFGGSLGEPNCVAWMFNMKGYMVFDSTLVDENNLMEAALEAGADDVISEDGVIEVFISLENYNTVSDFLENAGFKPNSSEITQVPQNKIALDKEKTISFLKLVDALEDLDDVSSVSSNADLDAQAAQEFHS</sequence>
<dbReference type="InterPro" id="IPR017856">
    <property type="entry name" value="Integrase-like_N"/>
</dbReference>
<dbReference type="Pfam" id="PF20772">
    <property type="entry name" value="TACO1_YebC_N"/>
    <property type="match status" value="1"/>
</dbReference>
<dbReference type="InterPro" id="IPR029072">
    <property type="entry name" value="YebC-like"/>
</dbReference>
<dbReference type="FunFam" id="3.30.70.980:FF:000002">
    <property type="entry name" value="Probable transcriptional regulatory protein YebC"/>
    <property type="match status" value="1"/>
</dbReference>
<comment type="similarity">
    <text evidence="1 6">Belongs to the TACO1 family.</text>
</comment>
<dbReference type="InterPro" id="IPR026564">
    <property type="entry name" value="Transcrip_reg_TACO1-like_dom3"/>
</dbReference>
<keyword evidence="10" id="KW-1185">Reference proteome</keyword>
<dbReference type="HAMAP" id="MF_00693">
    <property type="entry name" value="Transcrip_reg_TACO1"/>
    <property type="match status" value="1"/>
</dbReference>
<dbReference type="PANTHER" id="PTHR12532">
    <property type="entry name" value="TRANSLATIONAL ACTIVATOR OF CYTOCHROME C OXIDASE 1"/>
    <property type="match status" value="1"/>
</dbReference>
<evidence type="ECO:0000256" key="5">
    <source>
        <dbReference type="ARBA" id="ARBA00023163"/>
    </source>
</evidence>
<dbReference type="Proteomes" id="UP000240042">
    <property type="component" value="Unassembled WGS sequence"/>
</dbReference>
<dbReference type="NCBIfam" id="NF001030">
    <property type="entry name" value="PRK00110.1"/>
    <property type="match status" value="1"/>
</dbReference>
<dbReference type="InterPro" id="IPR048300">
    <property type="entry name" value="TACO1_YebC-like_2nd/3rd_dom"/>
</dbReference>
<dbReference type="GO" id="GO:0006355">
    <property type="term" value="P:regulation of DNA-templated transcription"/>
    <property type="evidence" value="ECO:0007669"/>
    <property type="project" value="UniProtKB-UniRule"/>
</dbReference>
<dbReference type="Gene3D" id="1.10.10.200">
    <property type="match status" value="1"/>
</dbReference>
<dbReference type="Pfam" id="PF01709">
    <property type="entry name" value="Transcrip_reg"/>
    <property type="match status" value="1"/>
</dbReference>
<evidence type="ECO:0000256" key="6">
    <source>
        <dbReference type="HAMAP-Rule" id="MF_00693"/>
    </source>
</evidence>
<reference evidence="10" key="1">
    <citation type="submission" date="2016-10" db="EMBL/GenBank/DDBJ databases">
        <authorList>
            <person name="Varghese N."/>
            <person name="Submissions S."/>
        </authorList>
    </citation>
    <scope>NUCLEOTIDE SEQUENCE [LARGE SCALE GENOMIC DNA]</scope>
    <source>
        <strain evidence="10">ATCC 43811</strain>
    </source>
</reference>
<dbReference type="Gene3D" id="3.30.70.980">
    <property type="match status" value="2"/>
</dbReference>
<dbReference type="FunFam" id="1.10.10.200:FF:000002">
    <property type="entry name" value="Probable transcriptional regulatory protein CLM62_37755"/>
    <property type="match status" value="1"/>
</dbReference>
<dbReference type="RefSeq" id="WP_092317172.1">
    <property type="nucleotide sequence ID" value="NZ_FOKY01000001.1"/>
</dbReference>
<proteinExistence type="inferred from homology"/>
<dbReference type="NCBIfam" id="TIGR01033">
    <property type="entry name" value="YebC/PmpR family DNA-binding transcriptional regulator"/>
    <property type="match status" value="1"/>
</dbReference>
<accession>A0A1I1CZN0</accession>
<feature type="domain" description="TACO1/YebC-like N-terminal" evidence="8">
    <location>
        <begin position="5"/>
        <end position="75"/>
    </location>
</feature>
<dbReference type="InterPro" id="IPR002876">
    <property type="entry name" value="Transcrip_reg_TACO1-like"/>
</dbReference>
<evidence type="ECO:0000256" key="1">
    <source>
        <dbReference type="ARBA" id="ARBA00008724"/>
    </source>
</evidence>
<organism evidence="9 10">
    <name type="scientific">Brevinema andersonii</name>
    <dbReference type="NCBI Taxonomy" id="34097"/>
    <lineage>
        <taxon>Bacteria</taxon>
        <taxon>Pseudomonadati</taxon>
        <taxon>Spirochaetota</taxon>
        <taxon>Spirochaetia</taxon>
        <taxon>Brevinematales</taxon>
        <taxon>Brevinemataceae</taxon>
        <taxon>Brevinema</taxon>
    </lineage>
</organism>
<feature type="domain" description="TACO1/YebC-like second and third" evidence="7">
    <location>
        <begin position="81"/>
        <end position="236"/>
    </location>
</feature>
<evidence type="ECO:0000259" key="8">
    <source>
        <dbReference type="Pfam" id="PF20772"/>
    </source>
</evidence>
<dbReference type="OrthoDB" id="9781053at2"/>
<keyword evidence="3 6" id="KW-0805">Transcription regulation</keyword>
<evidence type="ECO:0000313" key="10">
    <source>
        <dbReference type="Proteomes" id="UP000240042"/>
    </source>
</evidence>
<dbReference type="PANTHER" id="PTHR12532:SF6">
    <property type="entry name" value="TRANSCRIPTIONAL REGULATORY PROTEIN YEBC-RELATED"/>
    <property type="match status" value="1"/>
</dbReference>
<keyword evidence="2 6" id="KW-0963">Cytoplasm</keyword>
<evidence type="ECO:0000313" key="9">
    <source>
        <dbReference type="EMBL" id="SFB67984.1"/>
    </source>
</evidence>
<dbReference type="SUPFAM" id="SSF75625">
    <property type="entry name" value="YebC-like"/>
    <property type="match status" value="1"/>
</dbReference>
<evidence type="ECO:0000259" key="7">
    <source>
        <dbReference type="Pfam" id="PF01709"/>
    </source>
</evidence>
<evidence type="ECO:0000256" key="2">
    <source>
        <dbReference type="ARBA" id="ARBA00022490"/>
    </source>
</evidence>
<dbReference type="STRING" id="34097.SAMN02745150_00131"/>
<keyword evidence="4 6" id="KW-0238">DNA-binding</keyword>
<dbReference type="InterPro" id="IPR049083">
    <property type="entry name" value="TACO1_YebC_N"/>
</dbReference>
<protein>
    <recommendedName>
        <fullName evidence="6">Probable transcriptional regulatory protein SAMN02745150_00131</fullName>
    </recommendedName>
</protein>
<evidence type="ECO:0000256" key="3">
    <source>
        <dbReference type="ARBA" id="ARBA00023015"/>
    </source>
</evidence>
<dbReference type="NCBIfam" id="NF009044">
    <property type="entry name" value="PRK12378.1"/>
    <property type="match status" value="1"/>
</dbReference>
<comment type="subcellular location">
    <subcellularLocation>
        <location evidence="6">Cytoplasm</location>
    </subcellularLocation>
</comment>
<dbReference type="GO" id="GO:0005829">
    <property type="term" value="C:cytosol"/>
    <property type="evidence" value="ECO:0007669"/>
    <property type="project" value="TreeGrafter"/>
</dbReference>
<gene>
    <name evidence="9" type="ORF">SAMN02745150_00131</name>
</gene>
<name>A0A1I1CZN0_BREAD</name>
<dbReference type="GO" id="GO:0003677">
    <property type="term" value="F:DNA binding"/>
    <property type="evidence" value="ECO:0007669"/>
    <property type="project" value="UniProtKB-UniRule"/>
</dbReference>
<evidence type="ECO:0000256" key="4">
    <source>
        <dbReference type="ARBA" id="ARBA00023125"/>
    </source>
</evidence>
<dbReference type="AlphaFoldDB" id="A0A1I1CZN0"/>
<keyword evidence="5 6" id="KW-0804">Transcription</keyword>